<feature type="transmembrane region" description="Helical" evidence="1">
    <location>
        <begin position="68"/>
        <end position="86"/>
    </location>
</feature>
<feature type="transmembrane region" description="Helical" evidence="1">
    <location>
        <begin position="567"/>
        <end position="589"/>
    </location>
</feature>
<dbReference type="InterPro" id="IPR012338">
    <property type="entry name" value="Beta-lactam/transpept-like"/>
</dbReference>
<dbReference type="InterPro" id="IPR050491">
    <property type="entry name" value="AmpC-like"/>
</dbReference>
<dbReference type="PANTHER" id="PTHR46825:SF9">
    <property type="entry name" value="BETA-LACTAMASE-RELATED DOMAIN-CONTAINING PROTEIN"/>
    <property type="match status" value="1"/>
</dbReference>
<evidence type="ECO:0000313" key="4">
    <source>
        <dbReference type="Proteomes" id="UP000287296"/>
    </source>
</evidence>
<dbReference type="OrthoDB" id="846150at2"/>
<keyword evidence="1" id="KW-0812">Transmembrane</keyword>
<protein>
    <submittedName>
        <fullName evidence="3">Class C beta-lactamase-related serine hydrolase</fullName>
    </submittedName>
</protein>
<keyword evidence="3" id="KW-0378">Hydrolase</keyword>
<keyword evidence="1" id="KW-1133">Transmembrane helix</keyword>
<keyword evidence="1" id="KW-0472">Membrane</keyword>
<comment type="caution">
    <text evidence="3">The sequence shown here is derived from an EMBL/GenBank/DDBJ whole genome shotgun (WGS) entry which is preliminary data.</text>
</comment>
<name>A0A429X531_SIMTE</name>
<evidence type="ECO:0000313" key="3">
    <source>
        <dbReference type="EMBL" id="RST58391.1"/>
    </source>
</evidence>
<feature type="transmembrane region" description="Helical" evidence="1">
    <location>
        <begin position="601"/>
        <end position="622"/>
    </location>
</feature>
<accession>A0A429X531</accession>
<evidence type="ECO:0000256" key="1">
    <source>
        <dbReference type="SAM" id="Phobius"/>
    </source>
</evidence>
<dbReference type="AlphaFoldDB" id="A0A429X531"/>
<dbReference type="SUPFAM" id="SSF56601">
    <property type="entry name" value="beta-lactamase/transpeptidase-like"/>
    <property type="match status" value="1"/>
</dbReference>
<dbReference type="Proteomes" id="UP000287296">
    <property type="component" value="Unassembled WGS sequence"/>
</dbReference>
<feature type="transmembrane region" description="Helical" evidence="1">
    <location>
        <begin position="671"/>
        <end position="692"/>
    </location>
</feature>
<proteinExistence type="predicted"/>
<dbReference type="InterPro" id="IPR001466">
    <property type="entry name" value="Beta-lactam-related"/>
</dbReference>
<dbReference type="EMBL" id="QYTW02000021">
    <property type="protein sequence ID" value="RST58391.1"/>
    <property type="molecule type" value="Genomic_DNA"/>
</dbReference>
<organism evidence="3 4">
    <name type="scientific">Siminovitchia terrae</name>
    <name type="common">Bacillus terrae</name>
    <dbReference type="NCBI Taxonomy" id="1914933"/>
    <lineage>
        <taxon>Bacteria</taxon>
        <taxon>Bacillati</taxon>
        <taxon>Bacillota</taxon>
        <taxon>Bacilli</taxon>
        <taxon>Bacillales</taxon>
        <taxon>Bacillaceae</taxon>
        <taxon>Siminovitchia</taxon>
    </lineage>
</organism>
<dbReference type="GO" id="GO:0016787">
    <property type="term" value="F:hydrolase activity"/>
    <property type="evidence" value="ECO:0007669"/>
    <property type="project" value="UniProtKB-KW"/>
</dbReference>
<feature type="domain" description="Beta-lactamase-related" evidence="2">
    <location>
        <begin position="104"/>
        <end position="426"/>
    </location>
</feature>
<dbReference type="Pfam" id="PF00144">
    <property type="entry name" value="Beta-lactamase"/>
    <property type="match status" value="1"/>
</dbReference>
<feature type="transmembrane region" description="Helical" evidence="1">
    <location>
        <begin position="642"/>
        <end position="659"/>
    </location>
</feature>
<reference evidence="3 4" key="1">
    <citation type="submission" date="2018-12" db="EMBL/GenBank/DDBJ databases">
        <authorList>
            <person name="Sun L."/>
            <person name="Chen Z."/>
        </authorList>
    </citation>
    <scope>NUCLEOTIDE SEQUENCE [LARGE SCALE GENOMIC DNA]</scope>
    <source>
        <strain evidence="3 4">LMG 29736</strain>
    </source>
</reference>
<gene>
    <name evidence="3" type="ORF">D5F11_018170</name>
</gene>
<sequence>MASMVHSVKRLTPMRAEGGLTFLPMLLTPECPSSILETYERLQRRERPIYKRTRKACKQKEEYGLKKIICLFFIAGLFLFPLATFAETKQLPSGLKVDQVEETVDHIMEKYIGTEIPGAALAIVKDGEVLLLKGYGLADIEEDLPVDPEKTVFEAGSVSKLYTWSAVMQLVEQGKLDLNADIRKYLPEDYLNLTFPDKITMLDLMNHTVGFEDKADQLLTTDPEKVIPLEKFLSKEYHQPKQVFKPGTVTAYSNYSTSLAGFIVERVSGKSYSNYMQENMIERLGMSHSTFATNYLEIPEIADFKGESYQKIGDHFETVDWAFVNDAPAGSLNTTAADMVQFMIAQLDSEDTSLFEQPITLKKMHEQTYQVHERLPGNAHGFWERYRGNYRLLEHGGNVIGYTSQLTLVPEEKFGYVLLMNVANEMTGLRVDLMDELIGKQELIEQVAKSENDEAVQGTYRMARGLYTNFLKLLPILSNSDVTIHQNPQGGIDFISTMAPEPIHYIETSPLLYERADDTLTLLDKSGLDASRIAFELDDKGNVIRMSHGVVSDYLPVKLKERVGVNLVIILISVMTFILYSIVFVVRWGIRKFKKKEKVGLHWAAPLLSGVGLLVAVNSTILLSRYTSNPFQPLSPMRIHVWINWLLPIMTVVCACFIFKHFKNSKLFGKIAQLLLIFICCIFTLFLLNFHFI</sequence>
<dbReference type="PANTHER" id="PTHR46825">
    <property type="entry name" value="D-ALANYL-D-ALANINE-CARBOXYPEPTIDASE/ENDOPEPTIDASE AMPH"/>
    <property type="match status" value="1"/>
</dbReference>
<dbReference type="Gene3D" id="3.40.710.10">
    <property type="entry name" value="DD-peptidase/beta-lactamase superfamily"/>
    <property type="match status" value="1"/>
</dbReference>
<evidence type="ECO:0000259" key="2">
    <source>
        <dbReference type="Pfam" id="PF00144"/>
    </source>
</evidence>